<dbReference type="EMBL" id="BOMB01000017">
    <property type="protein sequence ID" value="GID12293.1"/>
    <property type="molecule type" value="Genomic_DNA"/>
</dbReference>
<accession>A0A8J3J146</accession>
<evidence type="ECO:0000313" key="2">
    <source>
        <dbReference type="EMBL" id="GID12293.1"/>
    </source>
</evidence>
<organism evidence="2 3">
    <name type="scientific">Actinocatenispora rupis</name>
    <dbReference type="NCBI Taxonomy" id="519421"/>
    <lineage>
        <taxon>Bacteria</taxon>
        <taxon>Bacillati</taxon>
        <taxon>Actinomycetota</taxon>
        <taxon>Actinomycetes</taxon>
        <taxon>Micromonosporales</taxon>
        <taxon>Micromonosporaceae</taxon>
        <taxon>Actinocatenispora</taxon>
    </lineage>
</organism>
<proteinExistence type="predicted"/>
<evidence type="ECO:0000313" key="3">
    <source>
        <dbReference type="Proteomes" id="UP000612808"/>
    </source>
</evidence>
<evidence type="ECO:0000256" key="1">
    <source>
        <dbReference type="SAM" id="MobiDB-lite"/>
    </source>
</evidence>
<dbReference type="Proteomes" id="UP000612808">
    <property type="component" value="Unassembled WGS sequence"/>
</dbReference>
<dbReference type="AlphaFoldDB" id="A0A8J3J146"/>
<dbReference type="RefSeq" id="WP_203658266.1">
    <property type="nucleotide sequence ID" value="NZ_BAAAZM010000009.1"/>
</dbReference>
<gene>
    <name evidence="2" type="ORF">Aru02nite_31820</name>
</gene>
<name>A0A8J3J146_9ACTN</name>
<keyword evidence="3" id="KW-1185">Reference proteome</keyword>
<protein>
    <submittedName>
        <fullName evidence="2">Uncharacterized protein</fullName>
    </submittedName>
</protein>
<comment type="caution">
    <text evidence="2">The sequence shown here is derived from an EMBL/GenBank/DDBJ whole genome shotgun (WGS) entry which is preliminary data.</text>
</comment>
<reference evidence="2" key="1">
    <citation type="submission" date="2021-01" db="EMBL/GenBank/DDBJ databases">
        <title>Whole genome shotgun sequence of Actinocatenispora rupis NBRC 107355.</title>
        <authorList>
            <person name="Komaki H."/>
            <person name="Tamura T."/>
        </authorList>
    </citation>
    <scope>NUCLEOTIDE SEQUENCE</scope>
    <source>
        <strain evidence="2">NBRC 107355</strain>
    </source>
</reference>
<sequence>MAAPNAPDPDPLGQVLAGTAAAYRRRFELRNCRVGRSTGAAVHAVRLVRWVGGVEVPAPACHVGIGGWDLSALEPSTQRVTCRRCLRLRPDDTADGAGPVPAPLQLPLPL</sequence>
<feature type="region of interest" description="Disordered" evidence="1">
    <location>
        <begin position="90"/>
        <end position="110"/>
    </location>
</feature>
<feature type="compositionally biased region" description="Pro residues" evidence="1">
    <location>
        <begin position="100"/>
        <end position="110"/>
    </location>
</feature>